<sequence>MLEILTRCHFWLIAIFSGIASARDANKQVNALKLKFWQRKSDADGDGPEKGGGSVGVAQGEAPEFEMPPGHHLDFGTRMRAKWEGYDDPVEYYLLQLEIDAYTDWLRKMRVWLARPVEPELSELALDDEIGRWPPDRIRLYDKLFDHGIMMPGGHEYALELAKPLALDETLSCLEIGAKLGGVARLLADRLGVWVTALEPDGELALLGMERSVQAGVQKRVPVQPLDPLQPELRKGYFNVVYSYGELYKIPEKETFLKALAETLRDHGQLLVTDYVLTRDLDENELANWARLEGEELFPWTAQEYKSRLGQLKFDIRIAKDESETHLKHIKLAWMTMLSDIQKAGLDPDIMDYLEPEMEMWMNRVKMLENGSLAFYRFYATIN</sequence>
<evidence type="ECO:0000256" key="5">
    <source>
        <dbReference type="SAM" id="MobiDB-lite"/>
    </source>
</evidence>
<comment type="pathway">
    <text evidence="1">Lipid metabolism.</text>
</comment>
<dbReference type="InterPro" id="IPR029063">
    <property type="entry name" value="SAM-dependent_MTases_sf"/>
</dbReference>
<comment type="caution">
    <text evidence="6">The sequence shown here is derived from an EMBL/GenBank/DDBJ whole genome shotgun (WGS) entry which is preliminary data.</text>
</comment>
<dbReference type="GO" id="GO:0032259">
    <property type="term" value="P:methylation"/>
    <property type="evidence" value="ECO:0007669"/>
    <property type="project" value="UniProtKB-KW"/>
</dbReference>
<evidence type="ECO:0000313" key="6">
    <source>
        <dbReference type="EMBL" id="OAZ10507.1"/>
    </source>
</evidence>
<dbReference type="AlphaFoldDB" id="A0A853L0M5"/>
<dbReference type="SUPFAM" id="SSF53335">
    <property type="entry name" value="S-adenosyl-L-methionine-dependent methyltransferases"/>
    <property type="match status" value="1"/>
</dbReference>
<dbReference type="PANTHER" id="PTHR44307:SF2">
    <property type="entry name" value="PHOSPHOETHANOLAMINE METHYLTRANSFERASE ISOFORM X1"/>
    <property type="match status" value="1"/>
</dbReference>
<keyword evidence="3 6" id="KW-0808">Transferase</keyword>
<evidence type="ECO:0000256" key="2">
    <source>
        <dbReference type="ARBA" id="ARBA00022603"/>
    </source>
</evidence>
<dbReference type="CDD" id="cd02440">
    <property type="entry name" value="AdoMet_MTases"/>
    <property type="match status" value="1"/>
</dbReference>
<dbReference type="EMBL" id="JPVZ01000003">
    <property type="protein sequence ID" value="OAZ10507.1"/>
    <property type="molecule type" value="Genomic_DNA"/>
</dbReference>
<dbReference type="GO" id="GO:0008168">
    <property type="term" value="F:methyltransferase activity"/>
    <property type="evidence" value="ECO:0007669"/>
    <property type="project" value="UniProtKB-KW"/>
</dbReference>
<dbReference type="Proteomes" id="UP000094009">
    <property type="component" value="Unassembled WGS sequence"/>
</dbReference>
<feature type="region of interest" description="Disordered" evidence="5">
    <location>
        <begin position="41"/>
        <end position="71"/>
    </location>
</feature>
<evidence type="ECO:0000256" key="3">
    <source>
        <dbReference type="ARBA" id="ARBA00022679"/>
    </source>
</evidence>
<dbReference type="PANTHER" id="PTHR44307">
    <property type="entry name" value="PHOSPHOETHANOLAMINE METHYLTRANSFERASE"/>
    <property type="match status" value="1"/>
</dbReference>
<organism evidence="6 7">
    <name type="scientific">Thalassospira tepidiphila MCCC 1A03514</name>
    <dbReference type="NCBI Taxonomy" id="1177930"/>
    <lineage>
        <taxon>Bacteria</taxon>
        <taxon>Pseudomonadati</taxon>
        <taxon>Pseudomonadota</taxon>
        <taxon>Alphaproteobacteria</taxon>
        <taxon>Rhodospirillales</taxon>
        <taxon>Thalassospiraceae</taxon>
        <taxon>Thalassospira</taxon>
    </lineage>
</organism>
<proteinExistence type="predicted"/>
<dbReference type="Gene3D" id="3.40.50.150">
    <property type="entry name" value="Vaccinia Virus protein VP39"/>
    <property type="match status" value="1"/>
</dbReference>
<protein>
    <submittedName>
        <fullName evidence="6">Phosphoethanolamine methyltransferase</fullName>
    </submittedName>
</protein>
<comment type="pathway">
    <text evidence="4">Phospholipid metabolism.</text>
</comment>
<accession>A0A853L0M5</accession>
<name>A0A853L0M5_9PROT</name>
<gene>
    <name evidence="6" type="ORF">TH4_09810</name>
</gene>
<keyword evidence="2 6" id="KW-0489">Methyltransferase</keyword>
<evidence type="ECO:0000313" key="7">
    <source>
        <dbReference type="Proteomes" id="UP000094009"/>
    </source>
</evidence>
<evidence type="ECO:0000256" key="4">
    <source>
        <dbReference type="ARBA" id="ARBA00025707"/>
    </source>
</evidence>
<reference evidence="6 7" key="1">
    <citation type="submission" date="2014-07" db="EMBL/GenBank/DDBJ databases">
        <title>Draft genome sequence of Thalassospira tepidiphila 1-1B.</title>
        <authorList>
            <person name="Lai Q."/>
            <person name="Shao Z."/>
        </authorList>
    </citation>
    <scope>NUCLEOTIDE SEQUENCE [LARGE SCALE GENOMIC DNA]</scope>
    <source>
        <strain evidence="6 7">MCCC 1A03514</strain>
    </source>
</reference>
<evidence type="ECO:0000256" key="1">
    <source>
        <dbReference type="ARBA" id="ARBA00005189"/>
    </source>
</evidence>